<name>A0A915HP11_ROMCU</name>
<dbReference type="Proteomes" id="UP000887565">
    <property type="component" value="Unplaced"/>
</dbReference>
<keyword evidence="1" id="KW-0472">Membrane</keyword>
<proteinExistence type="predicted"/>
<organism evidence="2 3">
    <name type="scientific">Romanomermis culicivorax</name>
    <name type="common">Nematode worm</name>
    <dbReference type="NCBI Taxonomy" id="13658"/>
    <lineage>
        <taxon>Eukaryota</taxon>
        <taxon>Metazoa</taxon>
        <taxon>Ecdysozoa</taxon>
        <taxon>Nematoda</taxon>
        <taxon>Enoplea</taxon>
        <taxon>Dorylaimia</taxon>
        <taxon>Mermithida</taxon>
        <taxon>Mermithoidea</taxon>
        <taxon>Mermithidae</taxon>
        <taxon>Romanomermis</taxon>
    </lineage>
</organism>
<reference evidence="3" key="1">
    <citation type="submission" date="2022-11" db="UniProtKB">
        <authorList>
            <consortium name="WormBaseParasite"/>
        </authorList>
    </citation>
    <scope>IDENTIFICATION</scope>
</reference>
<feature type="transmembrane region" description="Helical" evidence="1">
    <location>
        <begin position="28"/>
        <end position="46"/>
    </location>
</feature>
<evidence type="ECO:0000256" key="1">
    <source>
        <dbReference type="SAM" id="Phobius"/>
    </source>
</evidence>
<accession>A0A915HP11</accession>
<keyword evidence="2" id="KW-1185">Reference proteome</keyword>
<dbReference type="AlphaFoldDB" id="A0A915HP11"/>
<keyword evidence="1" id="KW-1133">Transmembrane helix</keyword>
<keyword evidence="1" id="KW-0812">Transmembrane</keyword>
<evidence type="ECO:0000313" key="2">
    <source>
        <dbReference type="Proteomes" id="UP000887565"/>
    </source>
</evidence>
<sequence length="86" mass="9531">MDIVGHTVQVSYSCTTNLPFCTKSTIKSTIWLILVAFFGSNFHFVIQNPCNSIFLKINGPTGICNGCLDMPPYDTNLPFSARQVLK</sequence>
<evidence type="ECO:0000313" key="3">
    <source>
        <dbReference type="WBParaSite" id="nRc.2.0.1.t03439-RA"/>
    </source>
</evidence>
<dbReference type="WBParaSite" id="nRc.2.0.1.t03439-RA">
    <property type="protein sequence ID" value="nRc.2.0.1.t03439-RA"/>
    <property type="gene ID" value="nRc.2.0.1.g03439"/>
</dbReference>
<protein>
    <submittedName>
        <fullName evidence="3">Uncharacterized protein</fullName>
    </submittedName>
</protein>